<name>A0ABR7LV14_9ACTN</name>
<protein>
    <recommendedName>
        <fullName evidence="1">Trypsin-co-occurring domain-containing protein</fullName>
    </recommendedName>
</protein>
<dbReference type="NCBIfam" id="NF041216">
    <property type="entry name" value="CU044_2847_fam"/>
    <property type="match status" value="1"/>
</dbReference>
<sequence>MVVVEVEGRAGGAPIQIEVTEVPSADMADVYGGEETRAVREKVMRLARPLFSEALDLVDSCATEVRQRLDAMTDAIRPDEFELQFAVKLDAKLGAAIVESTSGAQLQVVLRWTAKD</sequence>
<gene>
    <name evidence="2" type="ORF">HKK74_22550</name>
</gene>
<comment type="caution">
    <text evidence="2">The sequence shown here is derived from an EMBL/GenBank/DDBJ whole genome shotgun (WGS) entry which is preliminary data.</text>
</comment>
<dbReference type="Proteomes" id="UP000805614">
    <property type="component" value="Unassembled WGS sequence"/>
</dbReference>
<keyword evidence="3" id="KW-1185">Reference proteome</keyword>
<dbReference type="EMBL" id="JABVEC010000017">
    <property type="protein sequence ID" value="MBC6468253.1"/>
    <property type="molecule type" value="Genomic_DNA"/>
</dbReference>
<dbReference type="RefSeq" id="WP_187245253.1">
    <property type="nucleotide sequence ID" value="NZ_BAAAOK010000019.1"/>
</dbReference>
<dbReference type="Pfam" id="PF19493">
    <property type="entry name" value="Trypco1"/>
    <property type="match status" value="1"/>
</dbReference>
<organism evidence="2 3">
    <name type="scientific">Actinomadura alba</name>
    <dbReference type="NCBI Taxonomy" id="406431"/>
    <lineage>
        <taxon>Bacteria</taxon>
        <taxon>Bacillati</taxon>
        <taxon>Actinomycetota</taxon>
        <taxon>Actinomycetes</taxon>
        <taxon>Streptosporangiales</taxon>
        <taxon>Thermomonosporaceae</taxon>
        <taxon>Actinomadura</taxon>
    </lineage>
</organism>
<evidence type="ECO:0000259" key="1">
    <source>
        <dbReference type="Pfam" id="PF19493"/>
    </source>
</evidence>
<proteinExistence type="predicted"/>
<evidence type="ECO:0000313" key="2">
    <source>
        <dbReference type="EMBL" id="MBC6468253.1"/>
    </source>
</evidence>
<accession>A0ABR7LV14</accession>
<reference evidence="2 3" key="1">
    <citation type="submission" date="2020-06" db="EMBL/GenBank/DDBJ databases">
        <title>Actinomadura xiongansis sp. nov., isolated from soil of Baiyangdian.</title>
        <authorList>
            <person name="Zhang X."/>
        </authorList>
    </citation>
    <scope>NUCLEOTIDE SEQUENCE [LARGE SCALE GENOMIC DNA]</scope>
    <source>
        <strain evidence="2 3">HBUM206468</strain>
    </source>
</reference>
<evidence type="ECO:0000313" key="3">
    <source>
        <dbReference type="Proteomes" id="UP000805614"/>
    </source>
</evidence>
<feature type="domain" description="Trypsin-co-occurring" evidence="1">
    <location>
        <begin position="11"/>
        <end position="113"/>
    </location>
</feature>
<dbReference type="InterPro" id="IPR045794">
    <property type="entry name" value="Trypco1"/>
</dbReference>